<keyword evidence="9" id="KW-0446">Lipid-binding</keyword>
<comment type="subcellular location">
    <subcellularLocation>
        <location evidence="3">Cytoplasm</location>
    </subcellularLocation>
    <subcellularLocation>
        <location evidence="2">Mitochondrion matrix</location>
    </subcellularLocation>
    <subcellularLocation>
        <location evidence="1">Mitochondrion outer membrane</location>
    </subcellularLocation>
</comment>
<evidence type="ECO:0000256" key="3">
    <source>
        <dbReference type="ARBA" id="ARBA00004496"/>
    </source>
</evidence>
<evidence type="ECO:0000256" key="13">
    <source>
        <dbReference type="SAM" id="Coils"/>
    </source>
</evidence>
<dbReference type="EMBL" id="CAUEEQ010024086">
    <property type="protein sequence ID" value="CAJ0945456.1"/>
    <property type="molecule type" value="Genomic_DNA"/>
</dbReference>
<evidence type="ECO:0000256" key="9">
    <source>
        <dbReference type="ARBA" id="ARBA00023121"/>
    </source>
</evidence>
<evidence type="ECO:0000313" key="16">
    <source>
        <dbReference type="EMBL" id="CAJ0945456.1"/>
    </source>
</evidence>
<evidence type="ECO:0000256" key="2">
    <source>
        <dbReference type="ARBA" id="ARBA00004305"/>
    </source>
</evidence>
<protein>
    <recommendedName>
        <fullName evidence="5">Mitochondria-eating protein</fullName>
    </recommendedName>
    <alternativeName>
        <fullName evidence="12">Spermatogenesis-associated protein 18</fullName>
    </alternativeName>
</protein>
<comment type="caution">
    <text evidence="16">The sequence shown here is derived from an EMBL/GenBank/DDBJ whole genome shotgun (WGS) entry which is preliminary data.</text>
</comment>
<evidence type="ECO:0000256" key="11">
    <source>
        <dbReference type="ARBA" id="ARBA00023136"/>
    </source>
</evidence>
<feature type="compositionally biased region" description="Polar residues" evidence="14">
    <location>
        <begin position="408"/>
        <end position="428"/>
    </location>
</feature>
<keyword evidence="7" id="KW-1000">Mitochondrion outer membrane</keyword>
<gene>
    <name evidence="16" type="ORF">RIMI_LOCUS10907858</name>
</gene>
<evidence type="ECO:0000256" key="7">
    <source>
        <dbReference type="ARBA" id="ARBA00022787"/>
    </source>
</evidence>
<comment type="similarity">
    <text evidence="4">Belongs to the MIEAP family.</text>
</comment>
<keyword evidence="17" id="KW-1185">Reference proteome</keyword>
<evidence type="ECO:0000256" key="10">
    <source>
        <dbReference type="ARBA" id="ARBA00023128"/>
    </source>
</evidence>
<evidence type="ECO:0000256" key="6">
    <source>
        <dbReference type="ARBA" id="ARBA00022490"/>
    </source>
</evidence>
<keyword evidence="8 13" id="KW-0175">Coiled coil</keyword>
<feature type="domain" description="Mitochondria-eating protein C-terminal" evidence="15">
    <location>
        <begin position="188"/>
        <end position="377"/>
    </location>
</feature>
<dbReference type="Proteomes" id="UP001176940">
    <property type="component" value="Unassembled WGS sequence"/>
</dbReference>
<accession>A0ABN9LR59</accession>
<dbReference type="PANTHER" id="PTHR21771">
    <property type="entry name" value="MITOCHONDRIA-EATING PROTEIN-RELATED"/>
    <property type="match status" value="1"/>
</dbReference>
<feature type="region of interest" description="Disordered" evidence="14">
    <location>
        <begin position="386"/>
        <end position="431"/>
    </location>
</feature>
<dbReference type="InterPro" id="IPR026169">
    <property type="entry name" value="MIEAP"/>
</dbReference>
<evidence type="ECO:0000256" key="1">
    <source>
        <dbReference type="ARBA" id="ARBA00004294"/>
    </source>
</evidence>
<keyword evidence="10" id="KW-0496">Mitochondrion</keyword>
<evidence type="ECO:0000256" key="5">
    <source>
        <dbReference type="ARBA" id="ARBA00019863"/>
    </source>
</evidence>
<feature type="region of interest" description="Disordered" evidence="14">
    <location>
        <begin position="151"/>
        <end position="180"/>
    </location>
</feature>
<evidence type="ECO:0000256" key="4">
    <source>
        <dbReference type="ARBA" id="ARBA00008233"/>
    </source>
</evidence>
<organism evidence="16 17">
    <name type="scientific">Ranitomeya imitator</name>
    <name type="common">mimic poison frog</name>
    <dbReference type="NCBI Taxonomy" id="111125"/>
    <lineage>
        <taxon>Eukaryota</taxon>
        <taxon>Metazoa</taxon>
        <taxon>Chordata</taxon>
        <taxon>Craniata</taxon>
        <taxon>Vertebrata</taxon>
        <taxon>Euteleostomi</taxon>
        <taxon>Amphibia</taxon>
        <taxon>Batrachia</taxon>
        <taxon>Anura</taxon>
        <taxon>Neobatrachia</taxon>
        <taxon>Hyloidea</taxon>
        <taxon>Dendrobatidae</taxon>
        <taxon>Dendrobatinae</taxon>
        <taxon>Ranitomeya</taxon>
    </lineage>
</organism>
<reference evidence="16" key="1">
    <citation type="submission" date="2023-07" db="EMBL/GenBank/DDBJ databases">
        <authorList>
            <person name="Stuckert A."/>
        </authorList>
    </citation>
    <scope>NUCLEOTIDE SEQUENCE</scope>
</reference>
<evidence type="ECO:0000256" key="14">
    <source>
        <dbReference type="SAM" id="MobiDB-lite"/>
    </source>
</evidence>
<feature type="coiled-coil region" evidence="13">
    <location>
        <begin position="81"/>
        <end position="144"/>
    </location>
</feature>
<keyword evidence="11" id="KW-0472">Membrane</keyword>
<feature type="region of interest" description="Disordered" evidence="14">
    <location>
        <begin position="609"/>
        <end position="634"/>
    </location>
</feature>
<name>A0ABN9LR59_9NEOB</name>
<evidence type="ECO:0000256" key="12">
    <source>
        <dbReference type="ARBA" id="ARBA00032687"/>
    </source>
</evidence>
<evidence type="ECO:0000256" key="8">
    <source>
        <dbReference type="ARBA" id="ARBA00023054"/>
    </source>
</evidence>
<dbReference type="PANTHER" id="PTHR21771:SF0">
    <property type="entry name" value="MITOCHONDRIA-EATING PROTEIN"/>
    <property type="match status" value="1"/>
</dbReference>
<feature type="compositionally biased region" description="Basic and acidic residues" evidence="14">
    <location>
        <begin position="613"/>
        <end position="623"/>
    </location>
</feature>
<proteinExistence type="inferred from homology"/>
<sequence length="634" mass="70955">MLPAASVPSREISQCITRNASCREHRCAGTPVGGQYAGVETLKSRFLPWLGTCFSNSSCADSSFSLLQDSLERDKRMRQLSSSQEKELNKLESQLASTRVELNSVRQDLRAAHEKIELRNLVSEDDYQRQIRLLKDEVSILSAEKSILHGRLSRSRSPSPIRHSSRSTSPFSRSESPTAAQLTNASRYSRLISRFNDVYANDRLDAQNLLRRYIEDLEMVQRIIFIATAESFHAAKMAFRQFKLRVRKSLSPSHMGPESLEDAVIDYIVRNLDLYDVQSSVNDVISAMNVNPKISFPAEVDFILISGFIREVCRVAFAMQTLEAPLDIAFAVDGELFSETKYRRTYDSELTAPLIFYHVWPSLMENDIVVVKGEAVTKRGALWSPRKSRSRSCSPLRSRSVSPGRTLASRSHSPSPIRSGTPSKLNDSQHLDPSMLNFLQKSDEDGSLQRRLWLRKLIMGSEQDEEKKENDSSDDVIYKGGTSQITDLTVCTALYQIGDLTYSRAGLELQLQPDPDPEVLPAGPGCSPAAILDPGTAGRRRSVHGEHITVYRSSQGSPQGAPSLRDASLHRRHTAIIFDRGVPGVNVPGAVRDRSWHIVPDVSCDRQLTPGCDRPRSPRERGRSHMTYYPVHGN</sequence>
<evidence type="ECO:0000259" key="15">
    <source>
        <dbReference type="Pfam" id="PF16026"/>
    </source>
</evidence>
<dbReference type="InterPro" id="IPR031981">
    <property type="entry name" value="MIEAP_C"/>
</dbReference>
<keyword evidence="6" id="KW-0963">Cytoplasm</keyword>
<evidence type="ECO:0000313" key="17">
    <source>
        <dbReference type="Proteomes" id="UP001176940"/>
    </source>
</evidence>
<feature type="compositionally biased region" description="Low complexity" evidence="14">
    <location>
        <begin position="155"/>
        <end position="178"/>
    </location>
</feature>
<dbReference type="Pfam" id="PF16026">
    <property type="entry name" value="MIEAP"/>
    <property type="match status" value="1"/>
</dbReference>
<feature type="compositionally biased region" description="Low complexity" evidence="14">
    <location>
        <begin position="391"/>
        <end position="403"/>
    </location>
</feature>